<gene>
    <name evidence="2" type="ORF">ACIBG2_45930</name>
</gene>
<comment type="caution">
    <text evidence="2">The sequence shown here is derived from an EMBL/GenBank/DDBJ whole genome shotgun (WGS) entry which is preliminary data.</text>
</comment>
<dbReference type="CDD" id="cd02440">
    <property type="entry name" value="AdoMet_MTases"/>
    <property type="match status" value="1"/>
</dbReference>
<feature type="domain" description="Methyltransferase type 11" evidence="1">
    <location>
        <begin position="58"/>
        <end position="151"/>
    </location>
</feature>
<keyword evidence="2" id="KW-0808">Transferase</keyword>
<dbReference type="RefSeq" id="WP_397090876.1">
    <property type="nucleotide sequence ID" value="NZ_JBITGY010000016.1"/>
</dbReference>
<dbReference type="Pfam" id="PF08241">
    <property type="entry name" value="Methyltransf_11"/>
    <property type="match status" value="1"/>
</dbReference>
<dbReference type="SUPFAM" id="SSF53335">
    <property type="entry name" value="S-adenosyl-L-methionine-dependent methyltransferases"/>
    <property type="match status" value="1"/>
</dbReference>
<reference evidence="2 3" key="1">
    <citation type="submission" date="2024-10" db="EMBL/GenBank/DDBJ databases">
        <title>The Natural Products Discovery Center: Release of the First 8490 Sequenced Strains for Exploring Actinobacteria Biosynthetic Diversity.</title>
        <authorList>
            <person name="Kalkreuter E."/>
            <person name="Kautsar S.A."/>
            <person name="Yang D."/>
            <person name="Bader C.D."/>
            <person name="Teijaro C.N."/>
            <person name="Fluegel L."/>
            <person name="Davis C.M."/>
            <person name="Simpson J.R."/>
            <person name="Lauterbach L."/>
            <person name="Steele A.D."/>
            <person name="Gui C."/>
            <person name="Meng S."/>
            <person name="Li G."/>
            <person name="Viehrig K."/>
            <person name="Ye F."/>
            <person name="Su P."/>
            <person name="Kiefer A.F."/>
            <person name="Nichols A."/>
            <person name="Cepeda A.J."/>
            <person name="Yan W."/>
            <person name="Fan B."/>
            <person name="Jiang Y."/>
            <person name="Adhikari A."/>
            <person name="Zheng C.-J."/>
            <person name="Schuster L."/>
            <person name="Cowan T.M."/>
            <person name="Smanski M.J."/>
            <person name="Chevrette M.G."/>
            <person name="De Carvalho L.P.S."/>
            <person name="Shen B."/>
        </authorList>
    </citation>
    <scope>NUCLEOTIDE SEQUENCE [LARGE SCALE GENOMIC DNA]</scope>
    <source>
        <strain evidence="2 3">NPDC050545</strain>
    </source>
</reference>
<dbReference type="GO" id="GO:0032259">
    <property type="term" value="P:methylation"/>
    <property type="evidence" value="ECO:0007669"/>
    <property type="project" value="UniProtKB-KW"/>
</dbReference>
<keyword evidence="3" id="KW-1185">Reference proteome</keyword>
<dbReference type="PANTHER" id="PTHR43861:SF1">
    <property type="entry name" value="TRANS-ACONITATE 2-METHYLTRANSFERASE"/>
    <property type="match status" value="1"/>
</dbReference>
<organism evidence="2 3">
    <name type="scientific">Nonomuraea typhae</name>
    <dbReference type="NCBI Taxonomy" id="2603600"/>
    <lineage>
        <taxon>Bacteria</taxon>
        <taxon>Bacillati</taxon>
        <taxon>Actinomycetota</taxon>
        <taxon>Actinomycetes</taxon>
        <taxon>Streptosporangiales</taxon>
        <taxon>Streptosporangiaceae</taxon>
        <taxon>Nonomuraea</taxon>
    </lineage>
</organism>
<evidence type="ECO:0000313" key="2">
    <source>
        <dbReference type="EMBL" id="MFI6504793.1"/>
    </source>
</evidence>
<dbReference type="Proteomes" id="UP001612741">
    <property type="component" value="Unassembled WGS sequence"/>
</dbReference>
<evidence type="ECO:0000313" key="3">
    <source>
        <dbReference type="Proteomes" id="UP001612741"/>
    </source>
</evidence>
<dbReference type="InterPro" id="IPR013216">
    <property type="entry name" value="Methyltransf_11"/>
</dbReference>
<dbReference type="PANTHER" id="PTHR43861">
    <property type="entry name" value="TRANS-ACONITATE 2-METHYLTRANSFERASE-RELATED"/>
    <property type="match status" value="1"/>
</dbReference>
<dbReference type="Gene3D" id="3.40.50.150">
    <property type="entry name" value="Vaccinia Virus protein VP39"/>
    <property type="match status" value="1"/>
</dbReference>
<evidence type="ECO:0000259" key="1">
    <source>
        <dbReference type="Pfam" id="PF08241"/>
    </source>
</evidence>
<keyword evidence="2" id="KW-0489">Methyltransferase</keyword>
<protein>
    <submittedName>
        <fullName evidence="2">Class I SAM-dependent methyltransferase</fullName>
        <ecNumber evidence="2">2.1.1.-</ecNumber>
    </submittedName>
</protein>
<dbReference type="EMBL" id="JBITGY010000016">
    <property type="protein sequence ID" value="MFI6504793.1"/>
    <property type="molecule type" value="Genomic_DNA"/>
</dbReference>
<proteinExistence type="predicted"/>
<sequence>MVRMSAAPENHLEPARVNDYDRLAEAYTAENDAGIDNAYYERPAVLALAGDVTGRRILDAGCGSGPLFAALRERGAVVSGLDSSAGMLEQARRRLGDDADLRLADLRDPLPFADDAFDDVIASLVLHYLEDWGPALSEIRRVLRTGGRLIVSVDHPMIVYVGHRLSGREVGYFGTRNSLEEWTMGGQTVPMSFWHRPLHAMTDAFTAAGFRLSVISERQPVPAARELFPDAFRSLSATPAFLFFVLEAG</sequence>
<dbReference type="GO" id="GO:0008168">
    <property type="term" value="F:methyltransferase activity"/>
    <property type="evidence" value="ECO:0007669"/>
    <property type="project" value="UniProtKB-KW"/>
</dbReference>
<dbReference type="EC" id="2.1.1.-" evidence="2"/>
<dbReference type="InterPro" id="IPR029063">
    <property type="entry name" value="SAM-dependent_MTases_sf"/>
</dbReference>
<accession>A0ABW7Z9I4</accession>
<name>A0ABW7Z9I4_9ACTN</name>